<dbReference type="Proteomes" id="UP001281003">
    <property type="component" value="Unassembled WGS sequence"/>
</dbReference>
<sequence>MGVERLPLQGRYLQLVNPTHVHFKDNGRFNQDELELMGYHHSMINWYAPDQNIKKPGTHIQLAAKVAVDDESLGALCNTIQQEAKRHNSQIANIWVQ</sequence>
<evidence type="ECO:0000313" key="2">
    <source>
        <dbReference type="Proteomes" id="UP001281003"/>
    </source>
</evidence>
<accession>A0AAE0PGF6</accession>
<organism evidence="1 2">
    <name type="scientific">Sordaria brevicollis</name>
    <dbReference type="NCBI Taxonomy" id="83679"/>
    <lineage>
        <taxon>Eukaryota</taxon>
        <taxon>Fungi</taxon>
        <taxon>Dikarya</taxon>
        <taxon>Ascomycota</taxon>
        <taxon>Pezizomycotina</taxon>
        <taxon>Sordariomycetes</taxon>
        <taxon>Sordariomycetidae</taxon>
        <taxon>Sordariales</taxon>
        <taxon>Sordariaceae</taxon>
        <taxon>Sordaria</taxon>
    </lineage>
</organism>
<proteinExistence type="predicted"/>
<name>A0AAE0PGF6_SORBR</name>
<protein>
    <submittedName>
        <fullName evidence="1">Uncharacterized protein</fullName>
    </submittedName>
</protein>
<gene>
    <name evidence="1" type="ORF">B0T20DRAFT_351321</name>
</gene>
<reference evidence="1" key="1">
    <citation type="journal article" date="2023" name="Mol. Phylogenet. Evol.">
        <title>Genome-scale phylogeny and comparative genomics of the fungal order Sordariales.</title>
        <authorList>
            <person name="Hensen N."/>
            <person name="Bonometti L."/>
            <person name="Westerberg I."/>
            <person name="Brannstrom I.O."/>
            <person name="Guillou S."/>
            <person name="Cros-Aarteil S."/>
            <person name="Calhoun S."/>
            <person name="Haridas S."/>
            <person name="Kuo A."/>
            <person name="Mondo S."/>
            <person name="Pangilinan J."/>
            <person name="Riley R."/>
            <person name="LaButti K."/>
            <person name="Andreopoulos B."/>
            <person name="Lipzen A."/>
            <person name="Chen C."/>
            <person name="Yan M."/>
            <person name="Daum C."/>
            <person name="Ng V."/>
            <person name="Clum A."/>
            <person name="Steindorff A."/>
            <person name="Ohm R.A."/>
            <person name="Martin F."/>
            <person name="Silar P."/>
            <person name="Natvig D.O."/>
            <person name="Lalanne C."/>
            <person name="Gautier V."/>
            <person name="Ament-Velasquez S.L."/>
            <person name="Kruys A."/>
            <person name="Hutchinson M.I."/>
            <person name="Powell A.J."/>
            <person name="Barry K."/>
            <person name="Miller A.N."/>
            <person name="Grigoriev I.V."/>
            <person name="Debuchy R."/>
            <person name="Gladieux P."/>
            <person name="Hiltunen Thoren M."/>
            <person name="Johannesson H."/>
        </authorList>
    </citation>
    <scope>NUCLEOTIDE SEQUENCE</scope>
    <source>
        <strain evidence="1">FGSC 1904</strain>
    </source>
</reference>
<dbReference type="EMBL" id="JAUTDP010000005">
    <property type="protein sequence ID" value="KAK3399541.1"/>
    <property type="molecule type" value="Genomic_DNA"/>
</dbReference>
<keyword evidence="2" id="KW-1185">Reference proteome</keyword>
<evidence type="ECO:0000313" key="1">
    <source>
        <dbReference type="EMBL" id="KAK3399541.1"/>
    </source>
</evidence>
<feature type="non-terminal residue" evidence="1">
    <location>
        <position position="97"/>
    </location>
</feature>
<reference evidence="1" key="2">
    <citation type="submission" date="2023-07" db="EMBL/GenBank/DDBJ databases">
        <authorList>
            <consortium name="Lawrence Berkeley National Laboratory"/>
            <person name="Haridas S."/>
            <person name="Hensen N."/>
            <person name="Bonometti L."/>
            <person name="Westerberg I."/>
            <person name="Brannstrom I.O."/>
            <person name="Guillou S."/>
            <person name="Cros-Aarteil S."/>
            <person name="Calhoun S."/>
            <person name="Kuo A."/>
            <person name="Mondo S."/>
            <person name="Pangilinan J."/>
            <person name="Riley R."/>
            <person name="LaButti K."/>
            <person name="Andreopoulos B."/>
            <person name="Lipzen A."/>
            <person name="Chen C."/>
            <person name="Yanf M."/>
            <person name="Daum C."/>
            <person name="Ng V."/>
            <person name="Clum A."/>
            <person name="Steindorff A."/>
            <person name="Ohm R."/>
            <person name="Martin F."/>
            <person name="Silar P."/>
            <person name="Natvig D."/>
            <person name="Lalanne C."/>
            <person name="Gautier V."/>
            <person name="Ament-velasquez S.L."/>
            <person name="Kruys A."/>
            <person name="Hutchinson M.I."/>
            <person name="Powell A.J."/>
            <person name="Barry K."/>
            <person name="Miller A.N."/>
            <person name="Grigoriev I.V."/>
            <person name="Debuchy R."/>
            <person name="Gladieux P."/>
            <person name="Thoren M.H."/>
            <person name="Johannesson H."/>
        </authorList>
    </citation>
    <scope>NUCLEOTIDE SEQUENCE</scope>
    <source>
        <strain evidence="1">FGSC 1904</strain>
    </source>
</reference>
<dbReference type="AlphaFoldDB" id="A0AAE0PGF6"/>
<comment type="caution">
    <text evidence="1">The sequence shown here is derived from an EMBL/GenBank/DDBJ whole genome shotgun (WGS) entry which is preliminary data.</text>
</comment>